<proteinExistence type="inferred from homology"/>
<keyword evidence="7" id="KW-0406">Ion transport</keyword>
<evidence type="ECO:0000256" key="5">
    <source>
        <dbReference type="ARBA" id="ARBA00022989"/>
    </source>
</evidence>
<evidence type="ECO:0000313" key="8">
    <source>
        <dbReference type="EMBL" id="CAJ0583744.1"/>
    </source>
</evidence>
<feature type="transmembrane region" description="Helical" evidence="7">
    <location>
        <begin position="453"/>
        <end position="477"/>
    </location>
</feature>
<dbReference type="Proteomes" id="UP001177023">
    <property type="component" value="Unassembled WGS sequence"/>
</dbReference>
<dbReference type="InterPro" id="IPR036259">
    <property type="entry name" value="MFS_trans_sf"/>
</dbReference>
<evidence type="ECO:0000256" key="7">
    <source>
        <dbReference type="RuleBase" id="RU365065"/>
    </source>
</evidence>
<evidence type="ECO:0000256" key="6">
    <source>
        <dbReference type="ARBA" id="ARBA00023136"/>
    </source>
</evidence>
<feature type="transmembrane region" description="Helical" evidence="7">
    <location>
        <begin position="157"/>
        <end position="174"/>
    </location>
</feature>
<accession>A0AA36GA94</accession>
<keyword evidence="9" id="KW-1185">Reference proteome</keyword>
<feature type="transmembrane region" description="Helical" evidence="7">
    <location>
        <begin position="79"/>
        <end position="98"/>
    </location>
</feature>
<evidence type="ECO:0000256" key="4">
    <source>
        <dbReference type="ARBA" id="ARBA00022692"/>
    </source>
</evidence>
<dbReference type="AlphaFoldDB" id="A0AA36GA94"/>
<comment type="caution">
    <text evidence="8">The sequence shown here is derived from an EMBL/GenBank/DDBJ whole genome shotgun (WGS) entry which is preliminary data.</text>
</comment>
<evidence type="ECO:0000256" key="3">
    <source>
        <dbReference type="ARBA" id="ARBA00022448"/>
    </source>
</evidence>
<feature type="non-terminal residue" evidence="8">
    <location>
        <position position="1"/>
    </location>
</feature>
<sequence length="507" mass="54942">MPTFNVNNILLYTSYTLTCLEDRAWSFAVALTMQELGGMRLVSIEQFAEGISCMLFSGSIGKYCDDVSRRKGIISIVPLNNVALMCACACFTVCLSLSEAANKTLYTGILVLGMLLCAMNRLGLNQEKNCIGRDWVMVLGTGGSLSKLNAILTSLDQLANVISPLIAGALVSLINLKTTVIVFGIGGAISVVLKAIILNMLLQKEPRLHVKEIKGKTLGSQDAVLVKPNAFLDAFRVLGVYWKQQIFAAALGMALLFMTVLGFDGLAIGYGQSVGLPDSLLGGFRSFGSLCGILGALSYAFFERMMGVRKTGIFGLAFQQVCLIIAVTSIVMPGSPMDLDGYFGSITPKKWWSDFKDSFSPVTTVAPANSTEGINWQDFTSNGESMISIFAFLIGIATARFGLWMADLAITQVMQEGVIESQRNTVFGVHNALCQTFSVLKDVMVIVLPEASTFAICMLISYGFVAVGFIAYLYYLVKYKNPLPEKSRTITDVLESRSATEILDSRL</sequence>
<comment type="function">
    <text evidence="7">May be involved in iron transport and iron homeostasis.</text>
</comment>
<dbReference type="GO" id="GO:0005381">
    <property type="term" value="F:iron ion transmembrane transporter activity"/>
    <property type="evidence" value="ECO:0007669"/>
    <property type="project" value="UniProtKB-UniRule"/>
</dbReference>
<reference evidence="8" key="1">
    <citation type="submission" date="2023-06" db="EMBL/GenBank/DDBJ databases">
        <authorList>
            <person name="Delattre M."/>
        </authorList>
    </citation>
    <scope>NUCLEOTIDE SEQUENCE</scope>
    <source>
        <strain evidence="8">AF72</strain>
    </source>
</reference>
<keyword evidence="5 7" id="KW-1133">Transmembrane helix</keyword>
<feature type="transmembrane region" description="Helical" evidence="7">
    <location>
        <begin position="180"/>
        <end position="202"/>
    </location>
</feature>
<protein>
    <recommendedName>
        <fullName evidence="7">Solute carrier family 40 member</fullName>
    </recommendedName>
</protein>
<dbReference type="PANTHER" id="PTHR11660">
    <property type="entry name" value="SOLUTE CARRIER FAMILY 40 MEMBER"/>
    <property type="match status" value="1"/>
</dbReference>
<dbReference type="Pfam" id="PF06963">
    <property type="entry name" value="FPN1"/>
    <property type="match status" value="1"/>
</dbReference>
<dbReference type="EMBL" id="CATQJA010002665">
    <property type="protein sequence ID" value="CAJ0583744.1"/>
    <property type="molecule type" value="Genomic_DNA"/>
</dbReference>
<dbReference type="InterPro" id="IPR009716">
    <property type="entry name" value="Ferroportin-1"/>
</dbReference>
<name>A0AA36GA94_9BILA</name>
<feature type="transmembrane region" description="Helical" evidence="7">
    <location>
        <begin position="314"/>
        <end position="332"/>
    </location>
</feature>
<comment type="similarity">
    <text evidence="2 7">Belongs to the ferroportin (FP) (TC 2.A.100) family. SLC40A subfamily.</text>
</comment>
<dbReference type="SUPFAM" id="SSF103473">
    <property type="entry name" value="MFS general substrate transporter"/>
    <property type="match status" value="1"/>
</dbReference>
<feature type="transmembrane region" description="Helical" evidence="7">
    <location>
        <begin position="246"/>
        <end position="270"/>
    </location>
</feature>
<feature type="transmembrane region" description="Helical" evidence="7">
    <location>
        <begin position="282"/>
        <end position="302"/>
    </location>
</feature>
<keyword evidence="4 7" id="KW-0812">Transmembrane</keyword>
<feature type="transmembrane region" description="Helical" evidence="7">
    <location>
        <begin position="104"/>
        <end position="124"/>
    </location>
</feature>
<comment type="subcellular location">
    <subcellularLocation>
        <location evidence="1 7">Membrane</location>
        <topology evidence="1 7">Multi-pass membrane protein</topology>
    </subcellularLocation>
</comment>
<dbReference type="PANTHER" id="PTHR11660:SF69">
    <property type="entry name" value="SOLUTE CARRIER FAMILY 40 MEMBER"/>
    <property type="match status" value="1"/>
</dbReference>
<feature type="transmembrane region" description="Helical" evidence="7">
    <location>
        <begin position="386"/>
        <end position="406"/>
    </location>
</feature>
<evidence type="ECO:0000256" key="1">
    <source>
        <dbReference type="ARBA" id="ARBA00004141"/>
    </source>
</evidence>
<evidence type="ECO:0000256" key="2">
    <source>
        <dbReference type="ARBA" id="ARBA00006279"/>
    </source>
</evidence>
<gene>
    <name evidence="8" type="ORF">MSPICULIGERA_LOCUS21813</name>
</gene>
<organism evidence="8 9">
    <name type="scientific">Mesorhabditis spiculigera</name>
    <dbReference type="NCBI Taxonomy" id="96644"/>
    <lineage>
        <taxon>Eukaryota</taxon>
        <taxon>Metazoa</taxon>
        <taxon>Ecdysozoa</taxon>
        <taxon>Nematoda</taxon>
        <taxon>Chromadorea</taxon>
        <taxon>Rhabditida</taxon>
        <taxon>Rhabditina</taxon>
        <taxon>Rhabditomorpha</taxon>
        <taxon>Rhabditoidea</taxon>
        <taxon>Rhabditidae</taxon>
        <taxon>Mesorhabditinae</taxon>
        <taxon>Mesorhabditis</taxon>
    </lineage>
</organism>
<dbReference type="Gene3D" id="1.20.1250.20">
    <property type="entry name" value="MFS general substrate transporter like domains"/>
    <property type="match status" value="1"/>
</dbReference>
<keyword evidence="3 7" id="KW-0813">Transport</keyword>
<dbReference type="GO" id="GO:0016020">
    <property type="term" value="C:membrane"/>
    <property type="evidence" value="ECO:0007669"/>
    <property type="project" value="UniProtKB-SubCell"/>
</dbReference>
<comment type="caution">
    <text evidence="7">Lacks conserved residue(s) required for the propagation of feature annotation.</text>
</comment>
<evidence type="ECO:0000313" key="9">
    <source>
        <dbReference type="Proteomes" id="UP001177023"/>
    </source>
</evidence>
<keyword evidence="6 7" id="KW-0472">Membrane</keyword>